<organism evidence="1 2">
    <name type="scientific">White spot syndrome virus</name>
    <dbReference type="NCBI Taxonomy" id="342409"/>
    <lineage>
        <taxon>Viruses</taxon>
        <taxon>Viruses incertae sedis</taxon>
        <taxon>Naldaviricetes</taxon>
        <taxon>Nimaviridae</taxon>
        <taxon>Whispovirus</taxon>
    </lineage>
</organism>
<reference evidence="1 2" key="1">
    <citation type="submission" date="2015-11" db="EMBL/GenBank/DDBJ databases">
        <title>Comparative analysis of genome sequences of three different virulent isolates of white spot syndrome virus.</title>
        <authorList>
            <person name="Gao M."/>
            <person name="Yang F."/>
            <person name="Xu L."/>
            <person name="Li F."/>
        </authorList>
    </citation>
    <scope>NUCLEOTIDE SEQUENCE [LARGE SCALE GENOMIC DNA]</scope>
    <source>
        <strain evidence="1 2">CN02</strain>
    </source>
</reference>
<evidence type="ECO:0000313" key="2">
    <source>
        <dbReference type="Proteomes" id="UP000281341"/>
    </source>
</evidence>
<accession>A0A0S2E5V3</accession>
<protein>
    <submittedName>
        <fullName evidence="1">Envelope protein</fullName>
    </submittedName>
</protein>
<evidence type="ECO:0000313" key="1">
    <source>
        <dbReference type="EMBL" id="ALN66203.1"/>
    </source>
</evidence>
<dbReference type="EMBL" id="KT995470">
    <property type="protein sequence ID" value="ALN66203.1"/>
    <property type="molecule type" value="Genomic_DNA"/>
</dbReference>
<dbReference type="Proteomes" id="UP000281341">
    <property type="component" value="Segment"/>
</dbReference>
<sequence>MLAAEGCALLAKTPATHEIEFERCIILVEDFNSGTITSNTMQYRSNAYKIRVVEGSTTDPGEVVPDDCLVFAVVVNKEQHSLEISATNRCQDICFVIIPRLSAIGKNATMVIRKGDEIKQETYLFVANKNDTTHFSIITDKDESVGIELNMLIFSERILPTLSDPATVPRPLTDANVLSAYGKRLGVGAFTDKNLLSSQ</sequence>
<keyword evidence="1" id="KW-0946">Virion</keyword>
<proteinExistence type="predicted"/>
<name>A0A0S2E5V3_9VIRU</name>
<keyword evidence="1" id="KW-0261">Viral envelope protein</keyword>
<dbReference type="GO" id="GO:0019031">
    <property type="term" value="C:viral envelope"/>
    <property type="evidence" value="ECO:0007669"/>
    <property type="project" value="UniProtKB-KW"/>
</dbReference>